<dbReference type="InterPro" id="IPR029058">
    <property type="entry name" value="AB_hydrolase_fold"/>
</dbReference>
<dbReference type="PANTHER" id="PTHR43918:SF4">
    <property type="entry name" value="CARBOXYLIC ESTER HYDROLASE"/>
    <property type="match status" value="1"/>
</dbReference>
<keyword evidence="2 5" id="KW-0378">Hydrolase</keyword>
<evidence type="ECO:0000256" key="5">
    <source>
        <dbReference type="RuleBase" id="RU361235"/>
    </source>
</evidence>
<dbReference type="AlphaFoldDB" id="A0A8H4PV54"/>
<feature type="domain" description="Carboxylesterase type B" evidence="6">
    <location>
        <begin position="26"/>
        <end position="470"/>
    </location>
</feature>
<dbReference type="PROSITE" id="PS00122">
    <property type="entry name" value="CARBOXYLESTERASE_B_1"/>
    <property type="match status" value="1"/>
</dbReference>
<dbReference type="SUPFAM" id="SSF53474">
    <property type="entry name" value="alpha/beta-Hydrolases"/>
    <property type="match status" value="1"/>
</dbReference>
<keyword evidence="8" id="KW-1185">Reference proteome</keyword>
<dbReference type="GO" id="GO:0004104">
    <property type="term" value="F:cholinesterase activity"/>
    <property type="evidence" value="ECO:0007669"/>
    <property type="project" value="InterPro"/>
</dbReference>
<dbReference type="Pfam" id="PF00135">
    <property type="entry name" value="COesterase"/>
    <property type="match status" value="1"/>
</dbReference>
<dbReference type="PANTHER" id="PTHR43918">
    <property type="entry name" value="ACETYLCHOLINESTERASE"/>
    <property type="match status" value="1"/>
</dbReference>
<keyword evidence="5" id="KW-0732">Signal</keyword>
<dbReference type="Gene3D" id="3.40.50.1820">
    <property type="entry name" value="alpha/beta hydrolase"/>
    <property type="match status" value="1"/>
</dbReference>
<evidence type="ECO:0000313" key="7">
    <source>
        <dbReference type="EMBL" id="KAF4510961.1"/>
    </source>
</evidence>
<dbReference type="PRINTS" id="PR00878">
    <property type="entry name" value="CHOLNESTRASE"/>
</dbReference>
<feature type="active site" description="Charge relay system" evidence="4">
    <location>
        <position position="338"/>
    </location>
</feature>
<dbReference type="Proteomes" id="UP000557566">
    <property type="component" value="Unassembled WGS sequence"/>
</dbReference>
<feature type="active site" description="Acyl-ester intermediate" evidence="4">
    <location>
        <position position="219"/>
    </location>
</feature>
<keyword evidence="3" id="KW-1015">Disulfide bond</keyword>
<sequence>MTLKVLLLLAIHLFQALAKPVEGEGPTVSLSAGTATGTSDGSVDRFLGLPFGTADRFDAPQPAPSWEGTYDASQYKPACIQKFQYPEEARNRTNSWFNIPGPPAGESEDCLYLNVFTPAGASEGSELKAVMFWIFGGGFSFGTGTLPLYDGTSFARNQDVIVVTINYRTNVFGFPGSPDKPLTEQNLGFLDQRLALDWVHRNIRAFGGDPDRVTLFGESAGSGGVEVLVTSPPDPLPFAGAIMQSGIASIAVPNRNSADSWKKLVRAAGCQTNDTLACIRALPALALKDIVERERLSFLAIFDGATYKRTGRADRLASTPDEPRIARVPVLFGSNADEGGVFVYGQTSIRAFVVRLLPTNIANIVNKVLDRYAKDNSPSPVNKQIAKIVGEFNFGCPAKIIAEESAKVGIPSWRYYFDAAFENTQIFKGSGAYHSSEINLIFGTYPRGGVPYQARVSKVMQKMWADFAKDPSNGPGWAQAPKVSIFGAGVRAGESGAGKPVMTMRHPGSIDRRCFLYKGIYKAAMFR</sequence>
<dbReference type="InterPro" id="IPR000997">
    <property type="entry name" value="Cholinesterase"/>
</dbReference>
<accession>A0A8H4PV54</accession>
<proteinExistence type="inferred from homology"/>
<evidence type="ECO:0000256" key="2">
    <source>
        <dbReference type="ARBA" id="ARBA00022801"/>
    </source>
</evidence>
<reference evidence="7 8" key="1">
    <citation type="journal article" date="2020" name="Genome Biol. Evol.">
        <title>A new high-quality draft genome assembly of the Chinese cordyceps Ophiocordyceps sinensis.</title>
        <authorList>
            <person name="Shu R."/>
            <person name="Zhang J."/>
            <person name="Meng Q."/>
            <person name="Zhang H."/>
            <person name="Zhou G."/>
            <person name="Li M."/>
            <person name="Wu P."/>
            <person name="Zhao Y."/>
            <person name="Chen C."/>
            <person name="Qin Q."/>
        </authorList>
    </citation>
    <scope>NUCLEOTIDE SEQUENCE [LARGE SCALE GENOMIC DNA]</scope>
    <source>
        <strain evidence="7 8">IOZ07</strain>
    </source>
</reference>
<protein>
    <recommendedName>
        <fullName evidence="5">Carboxylic ester hydrolase</fullName>
        <ecNumber evidence="5">3.1.1.-</ecNumber>
    </recommendedName>
</protein>
<dbReference type="OrthoDB" id="408631at2759"/>
<dbReference type="EC" id="3.1.1.-" evidence="5"/>
<evidence type="ECO:0000256" key="4">
    <source>
        <dbReference type="PIRSR" id="PIRSR600997-1"/>
    </source>
</evidence>
<evidence type="ECO:0000313" key="8">
    <source>
        <dbReference type="Proteomes" id="UP000557566"/>
    </source>
</evidence>
<comment type="similarity">
    <text evidence="1 5">Belongs to the type-B carboxylesterase/lipase family.</text>
</comment>
<dbReference type="InterPro" id="IPR019826">
    <property type="entry name" value="Carboxylesterase_B_AS"/>
</dbReference>
<dbReference type="EMBL" id="JAAVMX010000003">
    <property type="protein sequence ID" value="KAF4510961.1"/>
    <property type="molecule type" value="Genomic_DNA"/>
</dbReference>
<evidence type="ECO:0000256" key="1">
    <source>
        <dbReference type="ARBA" id="ARBA00005964"/>
    </source>
</evidence>
<dbReference type="PROSITE" id="PS00941">
    <property type="entry name" value="CARBOXYLESTERASE_B_2"/>
    <property type="match status" value="1"/>
</dbReference>
<name>A0A8H4PV54_9HYPO</name>
<dbReference type="InterPro" id="IPR002018">
    <property type="entry name" value="CarbesteraseB"/>
</dbReference>
<comment type="caution">
    <text evidence="7">The sequence shown here is derived from an EMBL/GenBank/DDBJ whole genome shotgun (WGS) entry which is preliminary data.</text>
</comment>
<evidence type="ECO:0000256" key="3">
    <source>
        <dbReference type="ARBA" id="ARBA00023157"/>
    </source>
</evidence>
<dbReference type="InterPro" id="IPR019819">
    <property type="entry name" value="Carboxylesterase_B_CS"/>
</dbReference>
<dbReference type="InterPro" id="IPR050654">
    <property type="entry name" value="AChE-related_enzymes"/>
</dbReference>
<feature type="active site" description="Charge relay system" evidence="4">
    <location>
        <position position="434"/>
    </location>
</feature>
<organism evidence="7 8">
    <name type="scientific">Ophiocordyceps sinensis</name>
    <dbReference type="NCBI Taxonomy" id="72228"/>
    <lineage>
        <taxon>Eukaryota</taxon>
        <taxon>Fungi</taxon>
        <taxon>Dikarya</taxon>
        <taxon>Ascomycota</taxon>
        <taxon>Pezizomycotina</taxon>
        <taxon>Sordariomycetes</taxon>
        <taxon>Hypocreomycetidae</taxon>
        <taxon>Hypocreales</taxon>
        <taxon>Ophiocordycipitaceae</taxon>
        <taxon>Ophiocordyceps</taxon>
    </lineage>
</organism>
<evidence type="ECO:0000259" key="6">
    <source>
        <dbReference type="Pfam" id="PF00135"/>
    </source>
</evidence>
<gene>
    <name evidence="7" type="ORF">G6O67_002805</name>
</gene>
<feature type="signal peptide" evidence="5">
    <location>
        <begin position="1"/>
        <end position="18"/>
    </location>
</feature>
<feature type="chain" id="PRO_5034997385" description="Carboxylic ester hydrolase" evidence="5">
    <location>
        <begin position="19"/>
        <end position="527"/>
    </location>
</feature>